<dbReference type="InterPro" id="IPR050093">
    <property type="entry name" value="ABC_SmlMolc_Importer"/>
</dbReference>
<evidence type="ECO:0000256" key="4">
    <source>
        <dbReference type="ARBA" id="ARBA00039025"/>
    </source>
</evidence>
<dbReference type="InterPro" id="IPR027417">
    <property type="entry name" value="P-loop_NTPase"/>
</dbReference>
<comment type="similarity">
    <text evidence="2">Belongs to the ABC transporter superfamily. Sulfate/tungstate importer (TC 3.A.1.6) family.</text>
</comment>
<dbReference type="GO" id="GO:1901238">
    <property type="term" value="F:ABC-type tungstate transporter activity"/>
    <property type="evidence" value="ECO:0007669"/>
    <property type="project" value="UniProtKB-EC"/>
</dbReference>
<dbReference type="InterPro" id="IPR008995">
    <property type="entry name" value="Mo/tungstate-bd_C_term_dom"/>
</dbReference>
<accession>A0A2R7Y9X6</accession>
<comment type="caution">
    <text evidence="8">The sequence shown here is derived from an EMBL/GenBank/DDBJ whole genome shotgun (WGS) entry which is preliminary data.</text>
</comment>
<proteinExistence type="inferred from homology"/>
<dbReference type="Proteomes" id="UP000244066">
    <property type="component" value="Unassembled WGS sequence"/>
</dbReference>
<evidence type="ECO:0000313" key="9">
    <source>
        <dbReference type="Proteomes" id="UP000244066"/>
    </source>
</evidence>
<dbReference type="Gene3D" id="3.40.50.300">
    <property type="entry name" value="P-loop containing nucleotide triphosphate hydrolases"/>
    <property type="match status" value="1"/>
</dbReference>
<evidence type="ECO:0000259" key="7">
    <source>
        <dbReference type="PROSITE" id="PS50893"/>
    </source>
</evidence>
<dbReference type="EC" id="7.3.2.6" evidence="4"/>
<keyword evidence="1" id="KW-0813">Transport</keyword>
<evidence type="ECO:0000256" key="5">
    <source>
        <dbReference type="ARBA" id="ARBA00041133"/>
    </source>
</evidence>
<organism evidence="8 9">
    <name type="scientific">Candidatus Terraquivivens tikiterensis</name>
    <dbReference type="NCBI Taxonomy" id="1980982"/>
    <lineage>
        <taxon>Archaea</taxon>
        <taxon>Nitrososphaerota</taxon>
        <taxon>Candidatus Wolframiiraptoraceae</taxon>
        <taxon>Candidatus Terraquivivens</taxon>
    </lineage>
</organism>
<dbReference type="GO" id="GO:0016887">
    <property type="term" value="F:ATP hydrolysis activity"/>
    <property type="evidence" value="ECO:0007669"/>
    <property type="project" value="InterPro"/>
</dbReference>
<evidence type="ECO:0000256" key="6">
    <source>
        <dbReference type="ARBA" id="ARBA00047936"/>
    </source>
</evidence>
<evidence type="ECO:0000256" key="3">
    <source>
        <dbReference type="ARBA" id="ARBA00038781"/>
    </source>
</evidence>
<protein>
    <recommendedName>
        <fullName evidence="5">Molybdate/tungstate import ATP-binding protein WtpC</fullName>
        <ecNumber evidence="4">7.3.2.6</ecNumber>
    </recommendedName>
</protein>
<dbReference type="Gene3D" id="2.40.50.100">
    <property type="match status" value="2"/>
</dbReference>
<dbReference type="PROSITE" id="PS50893">
    <property type="entry name" value="ABC_TRANSPORTER_2"/>
    <property type="match status" value="1"/>
</dbReference>
<dbReference type="PANTHER" id="PTHR42781:SF4">
    <property type="entry name" value="SPERMIDINE_PUTRESCINE IMPORT ATP-BINDING PROTEIN POTA"/>
    <property type="match status" value="1"/>
</dbReference>
<dbReference type="Pfam" id="PF03459">
    <property type="entry name" value="TOBE"/>
    <property type="match status" value="1"/>
</dbReference>
<comment type="catalytic activity">
    <reaction evidence="6">
        <text>tungstate(in) + ATP + H2O = tungstate(out) + ADP + phosphate + H(+)</text>
        <dbReference type="Rhea" id="RHEA:35027"/>
        <dbReference type="ChEBI" id="CHEBI:15377"/>
        <dbReference type="ChEBI" id="CHEBI:15378"/>
        <dbReference type="ChEBI" id="CHEBI:30616"/>
        <dbReference type="ChEBI" id="CHEBI:43474"/>
        <dbReference type="ChEBI" id="CHEBI:46502"/>
        <dbReference type="ChEBI" id="CHEBI:456216"/>
        <dbReference type="EC" id="7.3.2.6"/>
    </reaction>
</comment>
<dbReference type="AlphaFoldDB" id="A0A2R7Y9X6"/>
<dbReference type="InterPro" id="IPR005116">
    <property type="entry name" value="Transp-assoc_OB_typ1"/>
</dbReference>
<evidence type="ECO:0000256" key="2">
    <source>
        <dbReference type="ARBA" id="ARBA00038307"/>
    </source>
</evidence>
<evidence type="ECO:0000256" key="1">
    <source>
        <dbReference type="ARBA" id="ARBA00022448"/>
    </source>
</evidence>
<dbReference type="Pfam" id="PF00005">
    <property type="entry name" value="ABC_tran"/>
    <property type="match status" value="1"/>
</dbReference>
<dbReference type="PANTHER" id="PTHR42781">
    <property type="entry name" value="SPERMIDINE/PUTRESCINE IMPORT ATP-BINDING PROTEIN POTA"/>
    <property type="match status" value="1"/>
</dbReference>
<gene>
    <name evidence="8" type="ORF">B9J98_01635</name>
</gene>
<dbReference type="GO" id="GO:0005524">
    <property type="term" value="F:ATP binding"/>
    <property type="evidence" value="ECO:0007669"/>
    <property type="project" value="InterPro"/>
</dbReference>
<sequence>MGSMLRRFPPEKRRVGYVPADYALFPNMTVRKNIWIAFSKSKEMGLSELQKIVSLLQIDGLMERKVESLSSGQKQRTAIARALAAKPDVLLLDEPCAALDPPTRETFRKGISRILRDVFDEFNIPVLYTTHDLLEASVVGDKIAIMNDGRIEQIGFTAEVFENPCSKFVAEFLGYNVFNGKVVSKNAGYVSVDVGGVVLNVEKDKDLPENVEDVVVIVRPRDVVLSPTGEVAKPKWKGCLCNVLKGTVGCVYTEGSTVKADIVVGDVNLKAEIPSDYLEEFDVKPGDTVFANIRASRVKVLVKDVGFRV</sequence>
<reference evidence="8 9" key="1">
    <citation type="submission" date="2017-04" db="EMBL/GenBank/DDBJ databases">
        <title>Draft Aigarchaeota genome from a New Zealand hot spring.</title>
        <authorList>
            <person name="Reysenbach A.-L."/>
            <person name="Donaho J.A."/>
            <person name="Gerhart J."/>
            <person name="Kelley J.F."/>
            <person name="Kouba K."/>
            <person name="Podar M."/>
            <person name="Stott M."/>
        </authorList>
    </citation>
    <scope>NUCLEOTIDE SEQUENCE [LARGE SCALE GENOMIC DNA]</scope>
    <source>
        <strain evidence="8">NZ13_MG1</strain>
    </source>
</reference>
<name>A0A2R7Y9X6_9ARCH</name>
<dbReference type="SUPFAM" id="SSF52540">
    <property type="entry name" value="P-loop containing nucleoside triphosphate hydrolases"/>
    <property type="match status" value="1"/>
</dbReference>
<dbReference type="SUPFAM" id="SSF50331">
    <property type="entry name" value="MOP-like"/>
    <property type="match status" value="1"/>
</dbReference>
<evidence type="ECO:0000313" key="8">
    <source>
        <dbReference type="EMBL" id="PUA34109.1"/>
    </source>
</evidence>
<dbReference type="InterPro" id="IPR003439">
    <property type="entry name" value="ABC_transporter-like_ATP-bd"/>
</dbReference>
<feature type="domain" description="ABC transporter" evidence="7">
    <location>
        <begin position="1"/>
        <end position="173"/>
    </location>
</feature>
<dbReference type="EMBL" id="NDWU01000003">
    <property type="protein sequence ID" value="PUA34109.1"/>
    <property type="molecule type" value="Genomic_DNA"/>
</dbReference>
<comment type="subunit">
    <text evidence="3">The complex is composed of two ATP-binding proteins (WtpC), two transmembrane proteins (WtpB) and a solute-binding protein (WtpA).</text>
</comment>